<dbReference type="CDD" id="cd03801">
    <property type="entry name" value="GT4_PimA-like"/>
    <property type="match status" value="1"/>
</dbReference>
<dbReference type="RefSeq" id="WP_081373892.1">
    <property type="nucleotide sequence ID" value="NZ_FQXK01000026.1"/>
</dbReference>
<dbReference type="SUPFAM" id="SSF53756">
    <property type="entry name" value="UDP-Glycosyltransferase/glycogen phosphorylase"/>
    <property type="match status" value="1"/>
</dbReference>
<feature type="domain" description="Glycosyltransferase subfamily 4-like N-terminal" evidence="2">
    <location>
        <begin position="25"/>
        <end position="164"/>
    </location>
</feature>
<evidence type="ECO:0000313" key="4">
    <source>
        <dbReference type="Proteomes" id="UP000184278"/>
    </source>
</evidence>
<keyword evidence="4" id="KW-1185">Reference proteome</keyword>
<dbReference type="GeneID" id="89511290"/>
<evidence type="ECO:0000313" key="3">
    <source>
        <dbReference type="EMBL" id="SHI31825.1"/>
    </source>
</evidence>
<accession>A0A1M6A602</accession>
<evidence type="ECO:0000259" key="2">
    <source>
        <dbReference type="Pfam" id="PF13439"/>
    </source>
</evidence>
<dbReference type="InterPro" id="IPR050194">
    <property type="entry name" value="Glycosyltransferase_grp1"/>
</dbReference>
<dbReference type="Gene3D" id="3.40.50.2000">
    <property type="entry name" value="Glycogen Phosphorylase B"/>
    <property type="match status" value="2"/>
</dbReference>
<dbReference type="InterPro" id="IPR028098">
    <property type="entry name" value="Glyco_trans_4-like_N"/>
</dbReference>
<dbReference type="EMBL" id="FQXK01000026">
    <property type="protein sequence ID" value="SHI31825.1"/>
    <property type="molecule type" value="Genomic_DNA"/>
</dbReference>
<proteinExistence type="predicted"/>
<dbReference type="Pfam" id="PF13439">
    <property type="entry name" value="Glyco_transf_4"/>
    <property type="match status" value="1"/>
</dbReference>
<dbReference type="PANTHER" id="PTHR45947">
    <property type="entry name" value="SULFOQUINOVOSYL TRANSFERASE SQD2"/>
    <property type="match status" value="1"/>
</dbReference>
<organism evidence="3 4">
    <name type="scientific">Butyrivibrio fibrisolvens DSM 3071</name>
    <dbReference type="NCBI Taxonomy" id="1121131"/>
    <lineage>
        <taxon>Bacteria</taxon>
        <taxon>Bacillati</taxon>
        <taxon>Bacillota</taxon>
        <taxon>Clostridia</taxon>
        <taxon>Lachnospirales</taxon>
        <taxon>Lachnospiraceae</taxon>
        <taxon>Butyrivibrio</taxon>
    </lineage>
</organism>
<protein>
    <submittedName>
        <fullName evidence="3">Glycosyltransferase involved in cell wall bisynthesis</fullName>
    </submittedName>
</protein>
<dbReference type="Pfam" id="PF00534">
    <property type="entry name" value="Glycos_transf_1"/>
    <property type="match status" value="1"/>
</dbReference>
<dbReference type="Proteomes" id="UP000184278">
    <property type="component" value="Unassembled WGS sequence"/>
</dbReference>
<reference evidence="4" key="1">
    <citation type="submission" date="2016-11" db="EMBL/GenBank/DDBJ databases">
        <authorList>
            <person name="Varghese N."/>
            <person name="Submissions S."/>
        </authorList>
    </citation>
    <scope>NUCLEOTIDE SEQUENCE [LARGE SCALE GENOMIC DNA]</scope>
    <source>
        <strain evidence="4">DSM 3071</strain>
    </source>
</reference>
<dbReference type="PANTHER" id="PTHR45947:SF3">
    <property type="entry name" value="SULFOQUINOVOSYL TRANSFERASE SQD2"/>
    <property type="match status" value="1"/>
</dbReference>
<evidence type="ECO:0000259" key="1">
    <source>
        <dbReference type="Pfam" id="PF00534"/>
    </source>
</evidence>
<dbReference type="GO" id="GO:0016757">
    <property type="term" value="F:glycosyltransferase activity"/>
    <property type="evidence" value="ECO:0007669"/>
    <property type="project" value="InterPro"/>
</dbReference>
<name>A0A1M6A602_BUTFI</name>
<keyword evidence="3" id="KW-0808">Transferase</keyword>
<feature type="domain" description="Glycosyl transferase family 1" evidence="1">
    <location>
        <begin position="191"/>
        <end position="351"/>
    </location>
</feature>
<sequence length="375" mass="42770">MRILLVRPWPYKLNIDSYNVQEIGLSRALVKRGHSCGIVLYLEEGESYTEEYEQGITIYYLRGRNFFKNGLFGKELKNIIDGYDIIQVHEYDQIQSWKIYSHIHDKKVVIYHGPYFDKFNKGYNLKCSVFDSMFLSFSHRAKDEVTCLTKSPLAADFLKSKGFKNVTSVGVGLDTKPFEGDGIDDISDQMPGDKVNIIYVGKLEERRNTPFLFDLMQRILDSVPEAFCTVVGSGDKEYVEALQDKISALKDTGRFLYIEKAPQKALAQAYKKADIMLFPSNYEIFGMVLLEAMFFENAVISSVNGGSSELISDGDNGIICNSFSTDEWLDKVTELVKDKDKLYSIKANASKTIHDSYTWDSIAEKFEQAYCLENM</sequence>
<gene>
    <name evidence="3" type="ORF">SAMN02745229_02890</name>
</gene>
<dbReference type="InterPro" id="IPR001296">
    <property type="entry name" value="Glyco_trans_1"/>
</dbReference>
<dbReference type="OrthoDB" id="9797829at2"/>
<dbReference type="AlphaFoldDB" id="A0A1M6A602"/>
<dbReference type="STRING" id="1121131.SAMN02745229_02890"/>